<dbReference type="SUPFAM" id="SSF50199">
    <property type="entry name" value="Staphylococcal nuclease"/>
    <property type="match status" value="1"/>
</dbReference>
<reference evidence="2 3" key="1">
    <citation type="submission" date="2020-09" db="EMBL/GenBank/DDBJ databases">
        <authorList>
            <person name="Yoon J.-W."/>
        </authorList>
    </citation>
    <scope>NUCLEOTIDE SEQUENCE [LARGE SCALE GENOMIC DNA]</scope>
    <source>
        <strain evidence="2 3">KMU-140</strain>
    </source>
</reference>
<proteinExistence type="predicted"/>
<keyword evidence="1" id="KW-0472">Membrane</keyword>
<keyword evidence="3" id="KW-1185">Reference proteome</keyword>
<evidence type="ECO:0000313" key="2">
    <source>
        <dbReference type="EMBL" id="MBD2842929.1"/>
    </source>
</evidence>
<dbReference type="Gene3D" id="2.40.50.90">
    <property type="match status" value="1"/>
</dbReference>
<evidence type="ECO:0008006" key="4">
    <source>
        <dbReference type="Google" id="ProtNLM"/>
    </source>
</evidence>
<name>A0ABR8KWX8_9SPHN</name>
<evidence type="ECO:0000313" key="3">
    <source>
        <dbReference type="Proteomes" id="UP000635384"/>
    </source>
</evidence>
<protein>
    <recommendedName>
        <fullName evidence="4">Thermonuclease family protein</fullName>
    </recommendedName>
</protein>
<dbReference type="EMBL" id="JACXLC010000001">
    <property type="protein sequence ID" value="MBD2842929.1"/>
    <property type="molecule type" value="Genomic_DNA"/>
</dbReference>
<accession>A0ABR8KWX8</accession>
<sequence length="181" mass="20968">MLKRRSRRRRPSRHSKLRSWWLLWRAPTLLVVVSAAWWFLYRPYAHEQGWVPVSDDFALCGEAWSGADGCVVDGDTLVLGNGRDRRRIRLLGFDAPELNGACAAEAERARQARTALHQWLSRGPFEWNGDADPPRDQYGRELREVRRVLPDGSREYVGRVLIERNLASENGWDAVKVDWCR</sequence>
<dbReference type="RefSeq" id="WP_190788347.1">
    <property type="nucleotide sequence ID" value="NZ_JACXLC010000001.1"/>
</dbReference>
<evidence type="ECO:0000256" key="1">
    <source>
        <dbReference type="SAM" id="Phobius"/>
    </source>
</evidence>
<dbReference type="InterPro" id="IPR035437">
    <property type="entry name" value="SNase_OB-fold_sf"/>
</dbReference>
<organism evidence="2 3">
    <name type="scientific">Erythrobacter rubeus</name>
    <dbReference type="NCBI Taxonomy" id="2760803"/>
    <lineage>
        <taxon>Bacteria</taxon>
        <taxon>Pseudomonadati</taxon>
        <taxon>Pseudomonadota</taxon>
        <taxon>Alphaproteobacteria</taxon>
        <taxon>Sphingomonadales</taxon>
        <taxon>Erythrobacteraceae</taxon>
        <taxon>Erythrobacter/Porphyrobacter group</taxon>
        <taxon>Erythrobacter</taxon>
    </lineage>
</organism>
<gene>
    <name evidence="2" type="ORF">IB285_11770</name>
</gene>
<dbReference type="Proteomes" id="UP000635384">
    <property type="component" value="Unassembled WGS sequence"/>
</dbReference>
<feature type="transmembrane region" description="Helical" evidence="1">
    <location>
        <begin position="21"/>
        <end position="40"/>
    </location>
</feature>
<keyword evidence="1" id="KW-1133">Transmembrane helix</keyword>
<keyword evidence="1" id="KW-0812">Transmembrane</keyword>
<comment type="caution">
    <text evidence="2">The sequence shown here is derived from an EMBL/GenBank/DDBJ whole genome shotgun (WGS) entry which is preliminary data.</text>
</comment>